<evidence type="ECO:0000313" key="3">
    <source>
        <dbReference type="EMBL" id="KKW24630.1"/>
    </source>
</evidence>
<dbReference type="EMBL" id="LCQW01000005">
    <property type="protein sequence ID" value="KKW24630.1"/>
    <property type="molecule type" value="Genomic_DNA"/>
</dbReference>
<dbReference type="Proteomes" id="UP000034273">
    <property type="component" value="Unassembled WGS sequence"/>
</dbReference>
<organism evidence="3 4">
    <name type="scientific">Candidatus Kaiserbacteria bacterium GW2011_GWA2_52_12</name>
    <dbReference type="NCBI Taxonomy" id="1618671"/>
    <lineage>
        <taxon>Bacteria</taxon>
        <taxon>Candidatus Kaiseribacteriota</taxon>
    </lineage>
</organism>
<keyword evidence="2" id="KW-0732">Signal</keyword>
<evidence type="ECO:0000313" key="4">
    <source>
        <dbReference type="Proteomes" id="UP000034273"/>
    </source>
</evidence>
<evidence type="ECO:0000256" key="1">
    <source>
        <dbReference type="SAM" id="MobiDB-lite"/>
    </source>
</evidence>
<feature type="region of interest" description="Disordered" evidence="1">
    <location>
        <begin position="300"/>
        <end position="328"/>
    </location>
</feature>
<dbReference type="AlphaFoldDB" id="A0A0G1X197"/>
<proteinExistence type="predicted"/>
<gene>
    <name evidence="3" type="ORF">UY67_C0005G0002</name>
</gene>
<dbReference type="STRING" id="1618671.UY67_C0005G0002"/>
<protein>
    <submittedName>
        <fullName evidence="3">Uncharacterized protein</fullName>
    </submittedName>
</protein>
<sequence length="328" mass="37586">MRNSLKYCLAAALAVGAISLSVGSAFARTYSEEEYKCVAKALWFEYGSTAGKRLKENTEVAREELRLIAHSIVVRGQASHWYNRKDWGGPNLCDVIKKKTGGVCQYSYMCTSAVREQPIPGNLWETLIEAITAPIKSVIETTKEKAADIKAMIQQNLTDREKWEEVKSAARDTLKYRGTKQSDPPPQPWDPPQQYAATDTYQESCSEPAYYADTCDERIVSGPRSKCYFALEGVLLERGQLPAGRRHTFYRRVTIDEVRVKILQEPPEICTGLRTLKIVHEAWRAWIAWEDQKLQNPDLKPLEFKKSEPKKKINFGHRGKKKYKHRRR</sequence>
<feature type="compositionally biased region" description="Basic residues" evidence="1">
    <location>
        <begin position="312"/>
        <end position="328"/>
    </location>
</feature>
<reference evidence="3 4" key="1">
    <citation type="journal article" date="2015" name="Nature">
        <title>rRNA introns, odd ribosomes, and small enigmatic genomes across a large radiation of phyla.</title>
        <authorList>
            <person name="Brown C.T."/>
            <person name="Hug L.A."/>
            <person name="Thomas B.C."/>
            <person name="Sharon I."/>
            <person name="Castelle C.J."/>
            <person name="Singh A."/>
            <person name="Wilkins M.J."/>
            <person name="Williams K.H."/>
            <person name="Banfield J.F."/>
        </authorList>
    </citation>
    <scope>NUCLEOTIDE SEQUENCE [LARGE SCALE GENOMIC DNA]</scope>
</reference>
<feature type="chain" id="PRO_5002540620" evidence="2">
    <location>
        <begin position="28"/>
        <end position="328"/>
    </location>
</feature>
<comment type="caution">
    <text evidence="3">The sequence shown here is derived from an EMBL/GenBank/DDBJ whole genome shotgun (WGS) entry which is preliminary data.</text>
</comment>
<feature type="signal peptide" evidence="2">
    <location>
        <begin position="1"/>
        <end position="27"/>
    </location>
</feature>
<feature type="compositionally biased region" description="Basic and acidic residues" evidence="1">
    <location>
        <begin position="300"/>
        <end position="311"/>
    </location>
</feature>
<evidence type="ECO:0000256" key="2">
    <source>
        <dbReference type="SAM" id="SignalP"/>
    </source>
</evidence>
<accession>A0A0G1X197</accession>
<name>A0A0G1X197_9BACT</name>
<feature type="region of interest" description="Disordered" evidence="1">
    <location>
        <begin position="176"/>
        <end position="195"/>
    </location>
</feature>